<sequence>MEKERILVCDNKGTFLKMFKRKFKEEFDFSEHPLMFDCKNIPEVFDHFVYVIYDKAELIHFLKNGNKAANGLLFLFDGQLYSNLFLLEEVNSLFLLDGTKTRIEIIKELKIHFHKSVTDSPVKSETQFINSNILEMQFKDYYKALFLLS</sequence>
<evidence type="ECO:0000313" key="1">
    <source>
        <dbReference type="EMBL" id="KFF03396.1"/>
    </source>
</evidence>
<accession>A0A085ZG32</accession>
<proteinExistence type="predicted"/>
<dbReference type="OrthoDB" id="1375819at2"/>
<dbReference type="EMBL" id="JPRL01000002">
    <property type="protein sequence ID" value="KFF03396.1"/>
    <property type="molecule type" value="Genomic_DNA"/>
</dbReference>
<dbReference type="AlphaFoldDB" id="A0A085ZG32"/>
<dbReference type="STRING" id="362418.IW19_21140"/>
<comment type="caution">
    <text evidence="1">The sequence shown here is derived from an EMBL/GenBank/DDBJ whole genome shotgun (WGS) entry which is preliminary data.</text>
</comment>
<keyword evidence="2" id="KW-1185">Reference proteome</keyword>
<dbReference type="RefSeq" id="WP_035688963.1">
    <property type="nucleotide sequence ID" value="NZ_JPRL01000002.1"/>
</dbReference>
<evidence type="ECO:0000313" key="2">
    <source>
        <dbReference type="Proteomes" id="UP000028715"/>
    </source>
</evidence>
<name>A0A085ZG32_9FLAO</name>
<organism evidence="1 2">
    <name type="scientific">Flavobacterium reichenbachii</name>
    <dbReference type="NCBI Taxonomy" id="362418"/>
    <lineage>
        <taxon>Bacteria</taxon>
        <taxon>Pseudomonadati</taxon>
        <taxon>Bacteroidota</taxon>
        <taxon>Flavobacteriia</taxon>
        <taxon>Flavobacteriales</taxon>
        <taxon>Flavobacteriaceae</taxon>
        <taxon>Flavobacterium</taxon>
    </lineage>
</organism>
<protein>
    <submittedName>
        <fullName evidence="1">Uncharacterized protein</fullName>
    </submittedName>
</protein>
<dbReference type="eggNOG" id="COG0394">
    <property type="taxonomic scope" value="Bacteria"/>
</dbReference>
<reference evidence="1 2" key="1">
    <citation type="submission" date="2014-07" db="EMBL/GenBank/DDBJ databases">
        <title>Genome of Flavobacterium reichenbachii LMG 25512.</title>
        <authorList>
            <person name="Stropko S.J."/>
            <person name="Pipes S.E."/>
            <person name="Newman J.D."/>
        </authorList>
    </citation>
    <scope>NUCLEOTIDE SEQUENCE [LARGE SCALE GENOMIC DNA]</scope>
    <source>
        <strain evidence="1 2">LMG 25512</strain>
    </source>
</reference>
<gene>
    <name evidence="1" type="ORF">IW19_21140</name>
</gene>
<dbReference type="Proteomes" id="UP000028715">
    <property type="component" value="Unassembled WGS sequence"/>
</dbReference>